<feature type="transmembrane region" description="Helical" evidence="2">
    <location>
        <begin position="97"/>
        <end position="119"/>
    </location>
</feature>
<keyword evidence="2" id="KW-0472">Membrane</keyword>
<evidence type="ECO:0000256" key="2">
    <source>
        <dbReference type="SAM" id="Phobius"/>
    </source>
</evidence>
<dbReference type="RefSeq" id="WP_036867782.1">
    <property type="nucleotide sequence ID" value="NZ_JRNJ01000002.1"/>
</dbReference>
<feature type="transmembrane region" description="Helical" evidence="2">
    <location>
        <begin position="139"/>
        <end position="158"/>
    </location>
</feature>
<accession>A0AAW3FJ33</accession>
<feature type="transmembrane region" description="Helical" evidence="2">
    <location>
        <begin position="197"/>
        <end position="216"/>
    </location>
</feature>
<dbReference type="EMBL" id="JRNJ01000002">
    <property type="protein sequence ID" value="KGF31118.1"/>
    <property type="molecule type" value="Genomic_DNA"/>
</dbReference>
<reference evidence="3 4" key="1">
    <citation type="submission" date="2014-07" db="EMBL/GenBank/DDBJ databases">
        <authorList>
            <person name="McCorrison J."/>
            <person name="Sanka R."/>
            <person name="Torralba M."/>
            <person name="Gillis M."/>
            <person name="Haft D.H."/>
            <person name="Methe B."/>
            <person name="Sutton G."/>
            <person name="Nelson K.E."/>
        </authorList>
    </citation>
    <scope>NUCLEOTIDE SEQUENCE [LARGE SCALE GENOMIC DNA]</scope>
    <source>
        <strain evidence="3 4">DNF00424</strain>
    </source>
</reference>
<feature type="transmembrane region" description="Helical" evidence="2">
    <location>
        <begin position="60"/>
        <end position="85"/>
    </location>
</feature>
<feature type="region of interest" description="Disordered" evidence="1">
    <location>
        <begin position="227"/>
        <end position="246"/>
    </location>
</feature>
<evidence type="ECO:0000256" key="1">
    <source>
        <dbReference type="SAM" id="MobiDB-lite"/>
    </source>
</evidence>
<dbReference type="Proteomes" id="UP000029533">
    <property type="component" value="Unassembled WGS sequence"/>
</dbReference>
<protein>
    <recommendedName>
        <fullName evidence="5">DUF998 domain-containing protein</fullName>
    </recommendedName>
</protein>
<comment type="caution">
    <text evidence="3">The sequence shown here is derived from an EMBL/GenBank/DDBJ whole genome shotgun (WGS) entry which is preliminary data.</text>
</comment>
<keyword evidence="2" id="KW-0812">Transmembrane</keyword>
<feature type="transmembrane region" description="Helical" evidence="2">
    <location>
        <begin position="21"/>
        <end position="40"/>
    </location>
</feature>
<dbReference type="AlphaFoldDB" id="A0AAW3FJ33"/>
<keyword evidence="2" id="KW-1133">Transmembrane helix</keyword>
<feature type="transmembrane region" description="Helical" evidence="2">
    <location>
        <begin position="170"/>
        <end position="191"/>
    </location>
</feature>
<name>A0AAW3FJ33_9BACT</name>
<gene>
    <name evidence="3" type="ORF">HMPREF2132_00180</name>
</gene>
<organism evidence="3 4">
    <name type="scientific">Prevotella histicola JCM 15637 = DNF00424</name>
    <dbReference type="NCBI Taxonomy" id="1236504"/>
    <lineage>
        <taxon>Bacteria</taxon>
        <taxon>Pseudomonadati</taxon>
        <taxon>Bacteroidota</taxon>
        <taxon>Bacteroidia</taxon>
        <taxon>Bacteroidales</taxon>
        <taxon>Prevotellaceae</taxon>
        <taxon>Prevotella</taxon>
    </lineage>
</organism>
<evidence type="ECO:0008006" key="5">
    <source>
        <dbReference type="Google" id="ProtNLM"/>
    </source>
</evidence>
<evidence type="ECO:0000313" key="3">
    <source>
        <dbReference type="EMBL" id="KGF31118.1"/>
    </source>
</evidence>
<evidence type="ECO:0000313" key="4">
    <source>
        <dbReference type="Proteomes" id="UP000029533"/>
    </source>
</evidence>
<sequence length="246" mass="27305">MKHSKKLTFLPVRRFEENLSTGLSTLFFLGVLVDLLALFSQSDIINGGIFTAEQNTTADYISASSELLVGFSLAGIAFLLGHITCRVGKRSFRWRKVSWLSSILGSTLACASLCSKVGLFYFTDEDSDLFSFFDGASTLFWMISLLAYFLVLVMMRGLSTDRLYHLANRALVFSILLLLFVGGFLLPILLFNLSLTVYLVVALVYVLLLSVLGMTWRRILSSASCTPEEEGSEDKRSKGAAYEAYT</sequence>
<proteinExistence type="predicted"/>